<dbReference type="Gene3D" id="3.80.10.10">
    <property type="entry name" value="Ribonuclease Inhibitor"/>
    <property type="match status" value="1"/>
</dbReference>
<sequence>MGSIAIPRLYEALREATDAADAEVDAHFHTVLRNVDISTEPISSSLLILRRAAREAAIKRIRVTAALQNLLHTQHNMGTISRPSLVTYRSEKIKAIAEGVAMDTIIYSTEPESIVLRMELNQQTPINRIPAELIGMIFEECVLSLWDNLVDLSKTHSLADSGSKARLVTPVRISHVCSHWRYAALGNGNLWSRFYQCWPQDVVSAFLQRSQSSLLEIVTLAEERKGYQDGVKEITPFLSKHMSALKRIVVRQGYVHHHSIRPAFFNQFNAIWEHRAPTLRHVHLSSAGHPPEVPDIGLSLFRNFPNLETIYLEAFRLPNLGDLPALNSLTSLTLRLVVGESDSLSLRDLHTLLTRTPNLEYLALWDLRYEMNVSEDQWPKTSVDLLRCRDVYLDLANFVSLIPFFSTLTFPKVDNFTVKHSSAVEPLFSLYQSIPSYLCDIVLKSASLFIEGRPGNIIAGPVAKYIVKDDHDRAGVKNTISFQGTNPIPSIGKVAAVRQDMPPVIASVVMHLPLGHITHLGFEDLASAPVAQWKTALYAFDAVTHSEVFRMIKKTTTNLCKALGDPKCLPKLRRFDIDFNGFNAKDLSKAFSSRNMKEPLHSLYIFDLDQFHMHRSTEPMRQISSVCAATCYTNRLGLEEF</sequence>
<name>A0A165ZI19_9AGAM</name>
<evidence type="ECO:0000313" key="1">
    <source>
        <dbReference type="EMBL" id="KZT34324.1"/>
    </source>
</evidence>
<accession>A0A165ZI19</accession>
<evidence type="ECO:0008006" key="3">
    <source>
        <dbReference type="Google" id="ProtNLM"/>
    </source>
</evidence>
<dbReference type="OrthoDB" id="2884925at2759"/>
<dbReference type="InterPro" id="IPR032675">
    <property type="entry name" value="LRR_dom_sf"/>
</dbReference>
<proteinExistence type="predicted"/>
<keyword evidence="2" id="KW-1185">Reference proteome</keyword>
<gene>
    <name evidence="1" type="ORF">SISSUDRAFT_1131928</name>
</gene>
<organism evidence="1 2">
    <name type="scientific">Sistotremastrum suecicum HHB10207 ss-3</name>
    <dbReference type="NCBI Taxonomy" id="1314776"/>
    <lineage>
        <taxon>Eukaryota</taxon>
        <taxon>Fungi</taxon>
        <taxon>Dikarya</taxon>
        <taxon>Basidiomycota</taxon>
        <taxon>Agaricomycotina</taxon>
        <taxon>Agaricomycetes</taxon>
        <taxon>Sistotremastrales</taxon>
        <taxon>Sistotremastraceae</taxon>
        <taxon>Sistotremastrum</taxon>
    </lineage>
</organism>
<evidence type="ECO:0000313" key="2">
    <source>
        <dbReference type="Proteomes" id="UP000076798"/>
    </source>
</evidence>
<dbReference type="AlphaFoldDB" id="A0A165ZI19"/>
<dbReference type="EMBL" id="KV428187">
    <property type="protein sequence ID" value="KZT34324.1"/>
    <property type="molecule type" value="Genomic_DNA"/>
</dbReference>
<reference evidence="1 2" key="1">
    <citation type="journal article" date="2016" name="Mol. Biol. Evol.">
        <title>Comparative Genomics of Early-Diverging Mushroom-Forming Fungi Provides Insights into the Origins of Lignocellulose Decay Capabilities.</title>
        <authorList>
            <person name="Nagy L.G."/>
            <person name="Riley R."/>
            <person name="Tritt A."/>
            <person name="Adam C."/>
            <person name="Daum C."/>
            <person name="Floudas D."/>
            <person name="Sun H."/>
            <person name="Yadav J.S."/>
            <person name="Pangilinan J."/>
            <person name="Larsson K.H."/>
            <person name="Matsuura K."/>
            <person name="Barry K."/>
            <person name="Labutti K."/>
            <person name="Kuo R."/>
            <person name="Ohm R.A."/>
            <person name="Bhattacharya S.S."/>
            <person name="Shirouzu T."/>
            <person name="Yoshinaga Y."/>
            <person name="Martin F.M."/>
            <person name="Grigoriev I.V."/>
            <person name="Hibbett D.S."/>
        </authorList>
    </citation>
    <scope>NUCLEOTIDE SEQUENCE [LARGE SCALE GENOMIC DNA]</scope>
    <source>
        <strain evidence="1 2">HHB10207 ss-3</strain>
    </source>
</reference>
<dbReference type="SUPFAM" id="SSF52047">
    <property type="entry name" value="RNI-like"/>
    <property type="match status" value="1"/>
</dbReference>
<protein>
    <recommendedName>
        <fullName evidence="3">F-box domain-containing protein</fullName>
    </recommendedName>
</protein>
<dbReference type="Proteomes" id="UP000076798">
    <property type="component" value="Unassembled WGS sequence"/>
</dbReference>